<sequence length="320" mass="32296">MTGAAFPRDAALSRTGALPSPAVPPGPLPSSEAGLPDSEMSGREVSGASCARLAALAVAALRLELDTYPKPGLVSRVDSGSHADMDAETFAASADTLEPHFAALARAGAAGLAMPALRRIGLEAEAAMRAATGGVNTHRGAIFGLGLLVSAAGALGPDARPLSAGALGAHVRGRHAAGILDGPELLHAPGARARRRHGVGGAPAEAAAGFPTLYRIGLPALRRARALRPGDGNAARVGCCLALVAALEDTNLLHRGGAAGYHFAREAAARFDREGGLARADWFARAEALHHAFVARRLSPGGAADLLAMTLFVDAIEAAA</sequence>
<feature type="region of interest" description="Disordered" evidence="6">
    <location>
        <begin position="1"/>
        <end position="42"/>
    </location>
</feature>
<keyword evidence="4 5" id="KW-0067">ATP-binding</keyword>
<comment type="function">
    <text evidence="5">Involved in the formation of 2-(5''-phosphoribosyl)-3'-dephosphocoenzyme-A, the prosthetic group of the acyl-carrier protein of the malonate decarboxylase.</text>
</comment>
<dbReference type="HAMAP" id="MF_01883">
    <property type="entry name" value="MdcB"/>
    <property type="match status" value="1"/>
</dbReference>
<keyword evidence="8" id="KW-1185">Reference proteome</keyword>
<dbReference type="Gene3D" id="1.10.4200.10">
    <property type="entry name" value="Triphosphoribosyl-dephospho-CoA protein"/>
    <property type="match status" value="2"/>
</dbReference>
<evidence type="ECO:0000313" key="8">
    <source>
        <dbReference type="Proteomes" id="UP001055108"/>
    </source>
</evidence>
<dbReference type="GO" id="GO:0005524">
    <property type="term" value="F:ATP binding"/>
    <property type="evidence" value="ECO:0007669"/>
    <property type="project" value="UniProtKB-KW"/>
</dbReference>
<evidence type="ECO:0000256" key="1">
    <source>
        <dbReference type="ARBA" id="ARBA00001210"/>
    </source>
</evidence>
<keyword evidence="3 5" id="KW-0547">Nucleotide-binding</keyword>
<evidence type="ECO:0000256" key="6">
    <source>
        <dbReference type="SAM" id="MobiDB-lite"/>
    </source>
</evidence>
<accession>A0AA37MFU3</accession>
<dbReference type="Pfam" id="PF01874">
    <property type="entry name" value="CitG"/>
    <property type="match status" value="1"/>
</dbReference>
<evidence type="ECO:0000256" key="2">
    <source>
        <dbReference type="ARBA" id="ARBA00022679"/>
    </source>
</evidence>
<dbReference type="GO" id="GO:0046917">
    <property type="term" value="F:triphosphoribosyl-dephospho-CoA synthase activity"/>
    <property type="evidence" value="ECO:0007669"/>
    <property type="project" value="UniProtKB-UniRule"/>
</dbReference>
<comment type="catalytic activity">
    <reaction evidence="1 5">
        <text>3'-dephospho-CoA + ATP = 2'-(5''-triphospho-alpha-D-ribosyl)-3'-dephospho-CoA + adenine</text>
        <dbReference type="Rhea" id="RHEA:15117"/>
        <dbReference type="ChEBI" id="CHEBI:16708"/>
        <dbReference type="ChEBI" id="CHEBI:30616"/>
        <dbReference type="ChEBI" id="CHEBI:57328"/>
        <dbReference type="ChEBI" id="CHEBI:61378"/>
        <dbReference type="EC" id="2.4.2.52"/>
    </reaction>
</comment>
<name>A0AA37MFU3_9HYPH</name>
<dbReference type="GO" id="GO:0051191">
    <property type="term" value="P:prosthetic group biosynthetic process"/>
    <property type="evidence" value="ECO:0007669"/>
    <property type="project" value="TreeGrafter"/>
</dbReference>
<dbReference type="PANTHER" id="PTHR30201:SF2">
    <property type="entry name" value="2-(5''-TRIPHOSPHORIBOSYL)-3'-DEPHOSPHOCOENZYME-A SYNTHASE"/>
    <property type="match status" value="1"/>
</dbReference>
<gene>
    <name evidence="7" type="primary">citG_1</name>
    <name evidence="5" type="synonym">mdcB</name>
    <name evidence="7" type="ORF">NBEOAGPD_4454</name>
</gene>
<comment type="caution">
    <text evidence="7">The sequence shown here is derived from an EMBL/GenBank/DDBJ whole genome shotgun (WGS) entry which is preliminary data.</text>
</comment>
<keyword evidence="2 5" id="KW-0808">Transferase</keyword>
<dbReference type="AlphaFoldDB" id="A0AA37MFU3"/>
<organism evidence="7 8">
    <name type="scientific">Methylobacterium gregans</name>
    <dbReference type="NCBI Taxonomy" id="374424"/>
    <lineage>
        <taxon>Bacteria</taxon>
        <taxon>Pseudomonadati</taxon>
        <taxon>Pseudomonadota</taxon>
        <taxon>Alphaproteobacteria</taxon>
        <taxon>Hyphomicrobiales</taxon>
        <taxon>Methylobacteriaceae</taxon>
        <taxon>Methylobacterium</taxon>
    </lineage>
</organism>
<dbReference type="InterPro" id="IPR002736">
    <property type="entry name" value="CitG"/>
</dbReference>
<dbReference type="Proteomes" id="UP001055108">
    <property type="component" value="Unassembled WGS sequence"/>
</dbReference>
<dbReference type="InterPro" id="IPR017555">
    <property type="entry name" value="TriPribosyl-deP-CoA_syn"/>
</dbReference>
<evidence type="ECO:0000256" key="3">
    <source>
        <dbReference type="ARBA" id="ARBA00022741"/>
    </source>
</evidence>
<proteinExistence type="inferred from homology"/>
<protein>
    <recommendedName>
        <fullName evidence="5">Probable 2-(5''-triphosphoribosyl)-3'-dephosphocoenzyme-A synthase</fullName>
        <shortName evidence="5">2-(5''-triphosphoribosyl)-3'-dephospho-CoA synthase</shortName>
        <ecNumber evidence="5">2.4.2.52</ecNumber>
    </recommendedName>
</protein>
<dbReference type="NCBIfam" id="TIGR03132">
    <property type="entry name" value="malonate_mdcB"/>
    <property type="match status" value="1"/>
</dbReference>
<dbReference type="PANTHER" id="PTHR30201">
    <property type="entry name" value="TRIPHOSPHORIBOSYL-DEPHOSPHO-COA SYNTHASE"/>
    <property type="match status" value="1"/>
</dbReference>
<dbReference type="EC" id="2.4.2.52" evidence="5"/>
<evidence type="ECO:0000256" key="4">
    <source>
        <dbReference type="ARBA" id="ARBA00022840"/>
    </source>
</evidence>
<evidence type="ECO:0000313" key="7">
    <source>
        <dbReference type="EMBL" id="GJD81209.1"/>
    </source>
</evidence>
<reference evidence="7" key="1">
    <citation type="journal article" date="2016" name="Front. Microbiol.">
        <title>Genome Sequence of the Piezophilic, Mesophilic Sulfate-Reducing Bacterium Desulfovibrio indicus J2T.</title>
        <authorList>
            <person name="Cao J."/>
            <person name="Maignien L."/>
            <person name="Shao Z."/>
            <person name="Alain K."/>
            <person name="Jebbar M."/>
        </authorList>
    </citation>
    <scope>NUCLEOTIDE SEQUENCE</scope>
    <source>
        <strain evidence="7">NBRC 103626</strain>
    </source>
</reference>
<reference evidence="7" key="2">
    <citation type="submission" date="2021-08" db="EMBL/GenBank/DDBJ databases">
        <authorList>
            <person name="Tani A."/>
            <person name="Ola A."/>
            <person name="Ogura Y."/>
            <person name="Katsura K."/>
            <person name="Hayashi T."/>
        </authorList>
    </citation>
    <scope>NUCLEOTIDE SEQUENCE</scope>
    <source>
        <strain evidence="7">NBRC 103626</strain>
    </source>
</reference>
<dbReference type="EMBL" id="BPQM01000130">
    <property type="protein sequence ID" value="GJD81209.1"/>
    <property type="molecule type" value="Genomic_DNA"/>
</dbReference>
<evidence type="ECO:0000256" key="5">
    <source>
        <dbReference type="HAMAP-Rule" id="MF_01883"/>
    </source>
</evidence>
<comment type="similarity">
    <text evidence="5">Belongs to the CitG/MdcB family.</text>
</comment>